<name>A0ACB8CJB4_DERSI</name>
<reference evidence="1" key="1">
    <citation type="submission" date="2020-05" db="EMBL/GenBank/DDBJ databases">
        <title>Large-scale comparative analyses of tick genomes elucidate their genetic diversity and vector capacities.</title>
        <authorList>
            <person name="Jia N."/>
            <person name="Wang J."/>
            <person name="Shi W."/>
            <person name="Du L."/>
            <person name="Sun Y."/>
            <person name="Zhan W."/>
            <person name="Jiang J."/>
            <person name="Wang Q."/>
            <person name="Zhang B."/>
            <person name="Ji P."/>
            <person name="Sakyi L.B."/>
            <person name="Cui X."/>
            <person name="Yuan T."/>
            <person name="Jiang B."/>
            <person name="Yang W."/>
            <person name="Lam T.T.-Y."/>
            <person name="Chang Q."/>
            <person name="Ding S."/>
            <person name="Wang X."/>
            <person name="Zhu J."/>
            <person name="Ruan X."/>
            <person name="Zhao L."/>
            <person name="Wei J."/>
            <person name="Que T."/>
            <person name="Du C."/>
            <person name="Cheng J."/>
            <person name="Dai P."/>
            <person name="Han X."/>
            <person name="Huang E."/>
            <person name="Gao Y."/>
            <person name="Liu J."/>
            <person name="Shao H."/>
            <person name="Ye R."/>
            <person name="Li L."/>
            <person name="Wei W."/>
            <person name="Wang X."/>
            <person name="Wang C."/>
            <person name="Yang T."/>
            <person name="Huo Q."/>
            <person name="Li W."/>
            <person name="Guo W."/>
            <person name="Chen H."/>
            <person name="Zhou L."/>
            <person name="Ni X."/>
            <person name="Tian J."/>
            <person name="Zhou Y."/>
            <person name="Sheng Y."/>
            <person name="Liu T."/>
            <person name="Pan Y."/>
            <person name="Xia L."/>
            <person name="Li J."/>
            <person name="Zhao F."/>
            <person name="Cao W."/>
        </authorList>
    </citation>
    <scope>NUCLEOTIDE SEQUENCE</scope>
    <source>
        <strain evidence="1">Dsil-2018</strain>
    </source>
</reference>
<evidence type="ECO:0000313" key="2">
    <source>
        <dbReference type="Proteomes" id="UP000821865"/>
    </source>
</evidence>
<organism evidence="1 2">
    <name type="scientific">Dermacentor silvarum</name>
    <name type="common">Tick</name>
    <dbReference type="NCBI Taxonomy" id="543639"/>
    <lineage>
        <taxon>Eukaryota</taxon>
        <taxon>Metazoa</taxon>
        <taxon>Ecdysozoa</taxon>
        <taxon>Arthropoda</taxon>
        <taxon>Chelicerata</taxon>
        <taxon>Arachnida</taxon>
        <taxon>Acari</taxon>
        <taxon>Parasitiformes</taxon>
        <taxon>Ixodida</taxon>
        <taxon>Ixodoidea</taxon>
        <taxon>Ixodidae</taxon>
        <taxon>Rhipicephalinae</taxon>
        <taxon>Dermacentor</taxon>
    </lineage>
</organism>
<keyword evidence="2" id="KW-1185">Reference proteome</keyword>
<evidence type="ECO:0000313" key="1">
    <source>
        <dbReference type="EMBL" id="KAH7944919.1"/>
    </source>
</evidence>
<dbReference type="Proteomes" id="UP000821865">
    <property type="component" value="Chromosome 6"/>
</dbReference>
<comment type="caution">
    <text evidence="1">The sequence shown here is derived from an EMBL/GenBank/DDBJ whole genome shotgun (WGS) entry which is preliminary data.</text>
</comment>
<sequence length="2201" mass="250670">MVRRGRRLRGGNRGDFRGGFRGGHRGGRRGHRGGHHGQGRGGMRPRRNARGRLRPRGGHGRRRPGGRLRSRSLGRRGHAKREPRIGKKEAARDDMDFVHEAAKRSSPAIADALDQGSSSSSEDYYEGPPDEAKEAQMKQEAEARMLREAEETRAQEEEIRVLREAEERREQEEDQRRLKEAEKQEDRRRRKEEEAKKREEEEAIRRRKERQAEEEDARWRRREQQRTEEEYARRRREDQRMEEEDARRRLEEQMKEGEEFRRRLEEQRKEEEEKIRSLREERMRLDEENVLRQLEEERRLRETQETTAKPPAKEEVPPAIEKADVPPALTPISKHIMDVVDDIGKMTTKSPKTERPTTVEVSTETDGDTFYRRGEQVDTRNERAQAGLTKRPVATYVIKRPRSETRLQRLLSFFGLATPEQPDSEVIEYQFMEPTAVWSPYEDRLDRSLRYGEGYRRQRKGGKKTQREGEYDESPESSDSEPSPDELDSKGQEDDTGKQRKKRRGRKRKSKPTQRHDVRQDGGPFGKLSDPREFARTKALFQAKASTADSAGAAAQRVQGMGYLEEITEEIMEPERNFHGQAVGPRLRKMRVVRPLDALSSGTVPRQIGPQPSSIREWKTRPEPINDELWARTDIQVPVEQAAAERTKDAAMPPEFMAHGLIPSTASGGTRRPQAIPIPPPPFQPWLTSRTLSPWDTRQSFVDGQGYYIGAEQVPYCQAHYSPPRPSYEQPVFERSPPQGGRMQLPSSKSVSTVCTCVVKCGDHCIGFGCRKSDFIEPSEPNLPYSTSIYESDGPFEDADRIHREHSLRAEGRRREDLEARIRAEEEARLLRSKLRLLEAGHEEEKARFDEMRAEEEALQLERQLLQGELNRLNEQRHAVEWRQRQDLGLEQISRIQERLRLLEQAQDVARKGSSWTRDGVPTTVPFVLPLPYAVPPCGFPAQQVPTDISCWWTRQRGRHARRCSDAGSESSESRKPAAGTPGGGEAGAKANEPFAWNTKKIFKDAKKRATTQQQNEQEGQENIPFLGSLMPFLSSSLMSTEKPTTKHVSYRPEPSELKLDDVVGGRKVAVESTMSEQGVSRKTEDKAVSKPEKFVDDNAPVAEKSRTTVLPEPEVPDVVFVKHRKSISPKAMRERMGLPSHNAISTEIDSLLSALSDTDFDSPKSAQPNVKPKNARERRKKRGTESSSTTFSDLSNASQAQLSQAGRKSSKSISSLPKAKDGWSWSTASSRLLGVLKPTSPNARPEPRTHPVPPAPSIAPRKRKPVAPKQSADESSVAEDITEEQYTTEDFINQMTGDSAEKIRAATSSNTAELETLRPEDLVKDATKSMPTDSKDALPASAPKPPPVAARTKMSNGATKPASEKDKDEAQSVEESTHEQRLQLPEPVPDLSEKDQQPAESAPEMNISTPEKPSARKKSTPDSDTKTFSTGHRGSILVCEVAIPCPEEAAAEKEMFEISDTPQDFFPERSFVSLVSLLTLLWITIVLSTTTFLGPKLTAHVQTENVAVTPRTSVLSYNRNRTSVSTTTHVPSFYICDSDYCAKEGNFLKSLLSEADYPCEDFYEHVCQRWTQRRSAEMTRGGTLSEDVFLEDHMERNLLSVVKDNAAKVEPAVEFIRTCQNSAASASVDQMRELFSHWRILEWPVRSFEERHREDAWFFAGELLRDIGLAVFADMYVAVNPVNERRGVTTLRPPEPLYFPRDTQSDLVDRAVKETLRAFNLNDQKHVERLADEIMMVFDILERLAVYNQNATVLKDCDLDNDVFKLLSSAVKYEPNRARSRTCNGITYVMLLSAEYFKKLPEELRRVEANALLNHLGFRAVVRLAAFMPESLRGLRELSYLEVTGRSEVPDIDSLCLRVMELVLPLCVLKAAALPLLHAGTALWQRRWLSDLEVTFLHGLPRVSWIDERALFALAFRLRRIRVDPPFSFDMVGEDVVCVPADLAVGNSLSDIIGLFRKMRTRRTIHELRSGPGWHPLSPLSMWPDFDAALRRVRIPQGLLNDSVPANSSIFAFHLSRVAVRFYASMVPLLYSSYEYDREAALDLGRESERLLEGIRRCLEDDWRALSDQDAAGLPLQYGLLDHRALWLRQWLLEQTLAIELALHAFRELLDLRRIWKLQYRFVTLPDYTSTQLFFMYYALDHCERDYDGFEQRQLLQRKRPPPKMRVNLPLRHVGAFADAFGCRPGDQMRADQPCTTFHS</sequence>
<dbReference type="EMBL" id="CM023475">
    <property type="protein sequence ID" value="KAH7944919.1"/>
    <property type="molecule type" value="Genomic_DNA"/>
</dbReference>
<protein>
    <submittedName>
        <fullName evidence="1">Uncharacterized protein</fullName>
    </submittedName>
</protein>
<proteinExistence type="predicted"/>
<accession>A0ACB8CJB4</accession>
<gene>
    <name evidence="1" type="ORF">HPB49_001795</name>
</gene>